<dbReference type="GO" id="GO:0003924">
    <property type="term" value="F:GTPase activity"/>
    <property type="evidence" value="ECO:0007669"/>
    <property type="project" value="InterPro"/>
</dbReference>
<evidence type="ECO:0000256" key="1">
    <source>
        <dbReference type="ARBA" id="ARBA00006270"/>
    </source>
</evidence>
<proteinExistence type="inferred from homology"/>
<dbReference type="PRINTS" id="PR00449">
    <property type="entry name" value="RASTRNSFRMNG"/>
</dbReference>
<comment type="similarity">
    <text evidence="1">Belongs to the small GTPase superfamily. Rab family.</text>
</comment>
<dbReference type="SMART" id="SM00173">
    <property type="entry name" value="RAS"/>
    <property type="match status" value="1"/>
</dbReference>
<evidence type="ECO:0000256" key="6">
    <source>
        <dbReference type="SAM" id="MobiDB-lite"/>
    </source>
</evidence>
<dbReference type="PROSITE" id="PS51419">
    <property type="entry name" value="RAB"/>
    <property type="match status" value="1"/>
</dbReference>
<keyword evidence="3" id="KW-0342">GTP-binding</keyword>
<dbReference type="GO" id="GO:0005525">
    <property type="term" value="F:GTP binding"/>
    <property type="evidence" value="ECO:0007669"/>
    <property type="project" value="UniProtKB-KW"/>
</dbReference>
<dbReference type="NCBIfam" id="TIGR00231">
    <property type="entry name" value="small_GTP"/>
    <property type="match status" value="1"/>
</dbReference>
<accession>A0A1I8IAD5</accession>
<feature type="compositionally biased region" description="Gly residues" evidence="6">
    <location>
        <begin position="235"/>
        <end position="251"/>
    </location>
</feature>
<dbReference type="Pfam" id="PF00071">
    <property type="entry name" value="Ras"/>
    <property type="match status" value="1"/>
</dbReference>
<organism evidence="7 8">
    <name type="scientific">Macrostomum lignano</name>
    <dbReference type="NCBI Taxonomy" id="282301"/>
    <lineage>
        <taxon>Eukaryota</taxon>
        <taxon>Metazoa</taxon>
        <taxon>Spiralia</taxon>
        <taxon>Lophotrochozoa</taxon>
        <taxon>Platyhelminthes</taxon>
        <taxon>Rhabditophora</taxon>
        <taxon>Macrostomorpha</taxon>
        <taxon>Macrostomida</taxon>
        <taxon>Macrostomidae</taxon>
        <taxon>Macrostomum</taxon>
    </lineage>
</organism>
<keyword evidence="2" id="KW-0547">Nucleotide-binding</keyword>
<dbReference type="PANTHER" id="PTHR47980">
    <property type="entry name" value="LD44762P"/>
    <property type="match status" value="1"/>
</dbReference>
<reference evidence="8" key="1">
    <citation type="submission" date="2016-11" db="UniProtKB">
        <authorList>
            <consortium name="WormBaseParasite"/>
        </authorList>
    </citation>
    <scope>IDENTIFICATION</scope>
</reference>
<feature type="region of interest" description="Disordered" evidence="6">
    <location>
        <begin position="228"/>
        <end position="251"/>
    </location>
</feature>
<dbReference type="InterPro" id="IPR005225">
    <property type="entry name" value="Small_GTP-bd"/>
</dbReference>
<dbReference type="SUPFAM" id="SSF52540">
    <property type="entry name" value="P-loop containing nucleoside triphosphate hydrolases"/>
    <property type="match status" value="1"/>
</dbReference>
<evidence type="ECO:0000256" key="2">
    <source>
        <dbReference type="ARBA" id="ARBA00022741"/>
    </source>
</evidence>
<dbReference type="SMART" id="SM00174">
    <property type="entry name" value="RHO"/>
    <property type="match status" value="1"/>
</dbReference>
<sequence>QHSPADCIGTLQPLTTVPLEFQAASGSWGGKYSDDYDYLIKLLALGNSGVGKTSILYQYTDGVFNARFVSTVGIDFRQKRLLHKSDGNGQSGETQRIHLQLWDTAGQERFRSLSTAFFRDAMGFLLVFDLTSEQSFLDIRNWLSLLQTNAYCDRPDIVLVGNKKDLADLRAVTCDRAQRLADELNMPYLETSACTGENVKPAIDKLLDLVMLRIDLSLDKSRLPIKRSKRTSVGHSGGGGGGGGGGANCGA</sequence>
<dbReference type="PROSITE" id="PS51421">
    <property type="entry name" value="RAS"/>
    <property type="match status" value="1"/>
</dbReference>
<evidence type="ECO:0000256" key="5">
    <source>
        <dbReference type="ARBA" id="ARBA00023289"/>
    </source>
</evidence>
<evidence type="ECO:0000256" key="3">
    <source>
        <dbReference type="ARBA" id="ARBA00023134"/>
    </source>
</evidence>
<dbReference type="Proteomes" id="UP000095280">
    <property type="component" value="Unplaced"/>
</dbReference>
<dbReference type="PROSITE" id="PS51420">
    <property type="entry name" value="RHO"/>
    <property type="match status" value="1"/>
</dbReference>
<dbReference type="InterPro" id="IPR050305">
    <property type="entry name" value="Small_GTPase_Rab"/>
</dbReference>
<dbReference type="FunFam" id="3.40.50.300:FF:001447">
    <property type="entry name" value="Ras-related protein Rab-1B"/>
    <property type="match status" value="1"/>
</dbReference>
<dbReference type="Gene3D" id="3.40.50.300">
    <property type="entry name" value="P-loop containing nucleotide triphosphate hydrolases"/>
    <property type="match status" value="1"/>
</dbReference>
<dbReference type="WBParaSite" id="maker-uti_cns_0010828-snap-gene-0.4-mRNA-1">
    <property type="protein sequence ID" value="maker-uti_cns_0010828-snap-gene-0.4-mRNA-1"/>
    <property type="gene ID" value="maker-uti_cns_0010828-snap-gene-0.4"/>
</dbReference>
<evidence type="ECO:0000256" key="4">
    <source>
        <dbReference type="ARBA" id="ARBA00023288"/>
    </source>
</evidence>
<protein>
    <submittedName>
        <fullName evidence="8">Small monomeric GTPase</fullName>
    </submittedName>
</protein>
<keyword evidence="5" id="KW-0636">Prenylation</keyword>
<dbReference type="AlphaFoldDB" id="A0A1I8IAD5"/>
<dbReference type="InterPro" id="IPR001806">
    <property type="entry name" value="Small_GTPase"/>
</dbReference>
<keyword evidence="4" id="KW-0449">Lipoprotein</keyword>
<keyword evidence="7" id="KW-1185">Reference proteome</keyword>
<name>A0A1I8IAD5_9PLAT</name>
<dbReference type="SMART" id="SM00175">
    <property type="entry name" value="RAB"/>
    <property type="match status" value="1"/>
</dbReference>
<evidence type="ECO:0000313" key="7">
    <source>
        <dbReference type="Proteomes" id="UP000095280"/>
    </source>
</evidence>
<evidence type="ECO:0000313" key="8">
    <source>
        <dbReference type="WBParaSite" id="maker-uti_cns_0010828-snap-gene-0.4-mRNA-1"/>
    </source>
</evidence>
<dbReference type="InterPro" id="IPR027417">
    <property type="entry name" value="P-loop_NTPase"/>
</dbReference>